<dbReference type="EMBL" id="JYNU01000013">
    <property type="protein sequence ID" value="KMO76393.1"/>
    <property type="molecule type" value="Genomic_DNA"/>
</dbReference>
<gene>
    <name evidence="2" type="ORF">MOBUDSM44075_02385</name>
</gene>
<proteinExistence type="predicted"/>
<evidence type="ECO:0000256" key="1">
    <source>
        <dbReference type="SAM" id="Phobius"/>
    </source>
</evidence>
<dbReference type="Proteomes" id="UP000036313">
    <property type="component" value="Unassembled WGS sequence"/>
</dbReference>
<dbReference type="AlphaFoldDB" id="A0A0J6W3Q7"/>
<organism evidence="2 3">
    <name type="scientific">Mycolicibacterium obuense</name>
    <dbReference type="NCBI Taxonomy" id="1807"/>
    <lineage>
        <taxon>Bacteria</taxon>
        <taxon>Bacillati</taxon>
        <taxon>Actinomycetota</taxon>
        <taxon>Actinomycetes</taxon>
        <taxon>Mycobacteriales</taxon>
        <taxon>Mycobacteriaceae</taxon>
        <taxon>Mycolicibacterium</taxon>
    </lineage>
</organism>
<keyword evidence="1" id="KW-0472">Membrane</keyword>
<feature type="transmembrane region" description="Helical" evidence="1">
    <location>
        <begin position="48"/>
        <end position="64"/>
    </location>
</feature>
<keyword evidence="1" id="KW-0812">Transmembrane</keyword>
<name>A0A0J6W3Q7_9MYCO</name>
<feature type="transmembrane region" description="Helical" evidence="1">
    <location>
        <begin position="103"/>
        <end position="124"/>
    </location>
</feature>
<keyword evidence="1" id="KW-1133">Transmembrane helix</keyword>
<dbReference type="PATRIC" id="fig|1807.14.peg.2406"/>
<reference evidence="2 3" key="1">
    <citation type="journal article" date="2015" name="Genome Biol. Evol.">
        <title>Characterization of Three Mycobacterium spp. with Potential Use in Bioremediation by Genome Sequencing and Comparative Genomics.</title>
        <authorList>
            <person name="Das S."/>
            <person name="Pettersson B.M."/>
            <person name="Behra P.R."/>
            <person name="Ramesh M."/>
            <person name="Dasgupta S."/>
            <person name="Bhattacharya A."/>
            <person name="Kirsebom L.A."/>
        </authorList>
    </citation>
    <scope>NUCLEOTIDE SEQUENCE [LARGE SCALE GENOMIC DNA]</scope>
    <source>
        <strain evidence="2 3">DSM 44075</strain>
    </source>
</reference>
<feature type="transmembrane region" description="Helical" evidence="1">
    <location>
        <begin position="12"/>
        <end position="36"/>
    </location>
</feature>
<feature type="transmembrane region" description="Helical" evidence="1">
    <location>
        <begin position="76"/>
        <end position="97"/>
    </location>
</feature>
<comment type="caution">
    <text evidence="2">The sequence shown here is derived from an EMBL/GenBank/DDBJ whole genome shotgun (WGS) entry which is preliminary data.</text>
</comment>
<sequence length="128" mass="13684">MSLTVRFPANNLAGIATLLRLYLVLAVLTLVALLVLSLVDPAAAPQTAWVHAVIVAGFAALLPMRLRSASRGSVAALRAVGLIAATVFLVNVVEALWPGFVPMWMRSEMWVIAALMLGVIALVIRERL</sequence>
<evidence type="ECO:0000313" key="2">
    <source>
        <dbReference type="EMBL" id="KMO76393.1"/>
    </source>
</evidence>
<protein>
    <recommendedName>
        <fullName evidence="4">Transmembrane protein</fullName>
    </recommendedName>
</protein>
<accession>A0A0J6W3Q7</accession>
<evidence type="ECO:0000313" key="3">
    <source>
        <dbReference type="Proteomes" id="UP000036313"/>
    </source>
</evidence>
<dbReference type="RefSeq" id="WP_131722004.1">
    <property type="nucleotide sequence ID" value="NZ_JYNU01000013.1"/>
</dbReference>
<evidence type="ECO:0008006" key="4">
    <source>
        <dbReference type="Google" id="ProtNLM"/>
    </source>
</evidence>